<comment type="caution">
    <text evidence="2">The sequence shown here is derived from an EMBL/GenBank/DDBJ whole genome shotgun (WGS) entry which is preliminary data.</text>
</comment>
<dbReference type="AlphaFoldDB" id="A0A2N3N5F8"/>
<dbReference type="InterPro" id="IPR051693">
    <property type="entry name" value="UPF0046_metallophosphoest"/>
</dbReference>
<evidence type="ECO:0000313" key="2">
    <source>
        <dbReference type="EMBL" id="PKS07668.1"/>
    </source>
</evidence>
<protein>
    <recommendedName>
        <fullName evidence="1">Calcineurin-like phosphoesterase domain-containing protein</fullName>
    </recommendedName>
</protein>
<dbReference type="Pfam" id="PF00149">
    <property type="entry name" value="Metallophos"/>
    <property type="match status" value="1"/>
</dbReference>
<dbReference type="SUPFAM" id="SSF56300">
    <property type="entry name" value="Metallo-dependent phosphatases"/>
    <property type="match status" value="1"/>
</dbReference>
<keyword evidence="3" id="KW-1185">Reference proteome</keyword>
<dbReference type="GO" id="GO:0016787">
    <property type="term" value="F:hydrolase activity"/>
    <property type="evidence" value="ECO:0007669"/>
    <property type="project" value="InterPro"/>
</dbReference>
<sequence length="432" mass="47816">MDSHVTSQLEPPPRPIPTVGAARHIAQNLYVIAQRAGLRKSPSVSATTSRQGVSNKVRIVCISDTHNYKPELPAGDILLHAGDLTDGGTYRELQAQLDWLNTLPHKHKVVIGGNHDGLLDTDFIEAHPEKQQGPHDKTPGRTKGDLNWGDVVYLENSATTLQVETGHDEKEIPQTRGIKIYGNPGTIRCGPYGFSIEPELASYYWEDRIPADTDIVLCHSPPRYHLDAGYGCSHLLEEIWRVKPPLMVCGHAHIDHGEGLMKFDSVQYWYESVMRTGSWASLTMLAIHVFFSRLRGLFASRRPLPRGQATHLINAAMKSGNDWFDVIELCQLFQVLCVYLIEPVDYRTVNVDDGYEFLSPLAACIVNHDGHDDLAITLAVAGDVSRKFMDVGDELCLLCLGGRTADTSAKGDALARNLALEGTEDEALPRRV</sequence>
<feature type="domain" description="Calcineurin-like phosphoesterase" evidence="1">
    <location>
        <begin position="58"/>
        <end position="254"/>
    </location>
</feature>
<evidence type="ECO:0000313" key="3">
    <source>
        <dbReference type="Proteomes" id="UP000233524"/>
    </source>
</evidence>
<dbReference type="PANTHER" id="PTHR12905">
    <property type="entry name" value="METALLOPHOSPHOESTERASE"/>
    <property type="match status" value="1"/>
</dbReference>
<dbReference type="InParanoid" id="A0A2N3N5F8"/>
<dbReference type="Gene3D" id="3.60.21.10">
    <property type="match status" value="1"/>
</dbReference>
<dbReference type="InterPro" id="IPR004843">
    <property type="entry name" value="Calcineurin-like_PHP"/>
</dbReference>
<dbReference type="InterPro" id="IPR029052">
    <property type="entry name" value="Metallo-depent_PP-like"/>
</dbReference>
<gene>
    <name evidence="2" type="ORF">jhhlp_006275</name>
</gene>
<dbReference type="Proteomes" id="UP000233524">
    <property type="component" value="Unassembled WGS sequence"/>
</dbReference>
<dbReference type="EMBL" id="NLAX01000701">
    <property type="protein sequence ID" value="PKS07668.1"/>
    <property type="molecule type" value="Genomic_DNA"/>
</dbReference>
<dbReference type="OrthoDB" id="630188at2759"/>
<dbReference type="CDD" id="cd07379">
    <property type="entry name" value="MPP_239FB"/>
    <property type="match status" value="1"/>
</dbReference>
<accession>A0A2N3N5F8</accession>
<dbReference type="PANTHER" id="PTHR12905:SF18">
    <property type="entry name" value="ESTER HYDROLASE, PUTATIVE (AFU_ORTHOLOGUE AFUA_4G03130)-RELATED"/>
    <property type="match status" value="1"/>
</dbReference>
<reference evidence="2 3" key="1">
    <citation type="journal article" date="2017" name="G3 (Bethesda)">
        <title>First Draft Genome Sequence of the Pathogenic Fungus Lomentospora prolificans (Formerly Scedosporium prolificans).</title>
        <authorList>
            <person name="Luo R."/>
            <person name="Zimin A."/>
            <person name="Workman R."/>
            <person name="Fan Y."/>
            <person name="Pertea G."/>
            <person name="Grossman N."/>
            <person name="Wear M.P."/>
            <person name="Jia B."/>
            <person name="Miller H."/>
            <person name="Casadevall A."/>
            <person name="Timp W."/>
            <person name="Zhang S.X."/>
            <person name="Salzberg S.L."/>
        </authorList>
    </citation>
    <scope>NUCLEOTIDE SEQUENCE [LARGE SCALE GENOMIC DNA]</scope>
    <source>
        <strain evidence="2 3">JHH-5317</strain>
    </source>
</reference>
<evidence type="ECO:0000259" key="1">
    <source>
        <dbReference type="Pfam" id="PF00149"/>
    </source>
</evidence>
<dbReference type="VEuPathDB" id="FungiDB:jhhlp_006275"/>
<name>A0A2N3N5F8_9PEZI</name>
<proteinExistence type="predicted"/>
<organism evidence="2 3">
    <name type="scientific">Lomentospora prolificans</name>
    <dbReference type="NCBI Taxonomy" id="41688"/>
    <lineage>
        <taxon>Eukaryota</taxon>
        <taxon>Fungi</taxon>
        <taxon>Dikarya</taxon>
        <taxon>Ascomycota</taxon>
        <taxon>Pezizomycotina</taxon>
        <taxon>Sordariomycetes</taxon>
        <taxon>Hypocreomycetidae</taxon>
        <taxon>Microascales</taxon>
        <taxon>Microascaceae</taxon>
        <taxon>Lomentospora</taxon>
    </lineage>
</organism>